<feature type="compositionally biased region" description="Polar residues" evidence="1">
    <location>
        <begin position="645"/>
        <end position="658"/>
    </location>
</feature>
<dbReference type="PANTHER" id="PTHR33775:SF2">
    <property type="entry name" value="CARDIAC-ENRICHED FHL2-INTERACTING PROTEIN"/>
    <property type="match status" value="1"/>
</dbReference>
<feature type="compositionally biased region" description="Basic residues" evidence="1">
    <location>
        <begin position="344"/>
        <end position="355"/>
    </location>
</feature>
<reference evidence="3" key="1">
    <citation type="submission" date="2022-03" db="EMBL/GenBank/DDBJ databases">
        <authorList>
            <person name="Alioto T."/>
            <person name="Alioto T."/>
            <person name="Gomez Garrido J."/>
        </authorList>
    </citation>
    <scope>NUCLEOTIDE SEQUENCE</scope>
</reference>
<feature type="compositionally biased region" description="Low complexity" evidence="1">
    <location>
        <begin position="224"/>
        <end position="238"/>
    </location>
</feature>
<proteinExistence type="predicted"/>
<dbReference type="GO" id="GO:0070886">
    <property type="term" value="P:positive regulation of calcineurin-NFAT signaling cascade"/>
    <property type="evidence" value="ECO:0007669"/>
    <property type="project" value="TreeGrafter"/>
</dbReference>
<evidence type="ECO:0000313" key="4">
    <source>
        <dbReference type="Proteomes" id="UP001295444"/>
    </source>
</evidence>
<feature type="compositionally biased region" description="Basic and acidic residues" evidence="1">
    <location>
        <begin position="606"/>
        <end position="621"/>
    </location>
</feature>
<dbReference type="GO" id="GO:0030018">
    <property type="term" value="C:Z disc"/>
    <property type="evidence" value="ECO:0007669"/>
    <property type="project" value="TreeGrafter"/>
</dbReference>
<feature type="region of interest" description="Disordered" evidence="1">
    <location>
        <begin position="645"/>
        <end position="667"/>
    </location>
</feature>
<dbReference type="Proteomes" id="UP001295444">
    <property type="component" value="Chromosome 11"/>
</dbReference>
<dbReference type="PANTHER" id="PTHR33775">
    <property type="entry name" value="CARDIAC-ENRICHED FHL2-INTERACTING PROTEIN-RELATED"/>
    <property type="match status" value="1"/>
</dbReference>
<evidence type="ECO:0000259" key="2">
    <source>
        <dbReference type="Pfam" id="PF15232"/>
    </source>
</evidence>
<feature type="region of interest" description="Disordered" evidence="1">
    <location>
        <begin position="335"/>
        <end position="360"/>
    </location>
</feature>
<feature type="region of interest" description="Disordered" evidence="1">
    <location>
        <begin position="1461"/>
        <end position="1480"/>
    </location>
</feature>
<dbReference type="InterPro" id="IPR027838">
    <property type="entry name" value="DUF4585"/>
</dbReference>
<sequence length="1498" mass="166595">MLRYKKHKRLADGLGTSGVGVMDDTDREVSSFTDRAFRSLSVAEEEPFNDVPHIPSPIRGMPLSTKYHLGIFNLSVRKTQPLAQLPTLPGQRGKWAPTFQPLLNSARHGIIDGKTNFNKIYAPEPRGYRQQSKVSSLIKTFDNIENEIPGSPSELSGLPLSVTSQREKIPEEALLVNTVSEVSTEIKLPECSNQGSLAQNEILNLHRRTAREVFLESQAERSSRISGSPSSLGSPPGDSTKKLAKQKESLRKTSFLHSENSAFKSWSDINKRIGGDESENSFTGTSPVLRCATPCSPLLSRTKCGIRAREAGMEVGWASPASSVSSSYDPVQMLRSVPPLPTKKGGRQPKEHRPRPGAPRIPVDVRIQEDEMQVDVSSPLSKDNLDSTRILKGIKKSKSPQGASQKTISIEETEIVLSAPHSHTVIKEQVDEKMISPQQAKKPEVKNKYTEDNLVKEHLPSPGRIKTLIQQMEKETIKDVVAPWLLESENKIKELPKEDTAVTKPAVTATAPPTSNLPPHSSVHIPPWRRSKISHKMEVEEKIISGDMAPNHENKPSNKEEVPLEKTVGSFNITSLLTPVIRRKNIKDALEEHPMVTTPPPAETITTKEQDSRDINVNSNRDDYKSKATSLLFNLKDMRKRVKSTYSPATSLRTGNDNHSGEIKAQGQSNHRIALMDISKWVMDKENNTHSPVIHSPRATGGSESKSSLLASTADNYLSLSSPQQAMECTVTENRDAILESIQTEANTPDENIRHHHTEYNIRKGADYPSLNLYPKENKSPELHAKENRANTPVQVNIDDEQHLPEEDNTEETELSMILNEDIELPAIHGTIISESDIGENIPPCQVQSSPCEELEIQQISESGDGEIRVESQDDIKDELQYYAVSSCVIDESGQSGGIESKTEKAELKEMKESEKQIEETACVEEIERPSSITMFKPNLFRIKDNTIKSSPVTKSVRLPLLRSMSEDSLAYRKEVVSQSEDKAEVCEAKQKLLEDKVINSCTAINDFAEEMEMSRRGKIHELLNMRPSSEIPKAISIHHHTKKQKEEESLDLWKELSLLNEEWRKTEARKSEAAKVIENVHEGPFFHPVETCISEVTGPSPECNTLLMHNGSESLTDLVNGELASPLLLNANTNYPTFDSNLIHNEDAVTLLEDIACSTITSPMSESVTCSMVASPMSMNSSGFTTALSGFEDYPSPTSSSISSRNGKFIFPPLEKTIPALPGIIENDKTEDSINLKEQVQSMEPLNIHTGKPPAVPPKTEKALRRAKRLTKKRRKTDVLQKTQDGELIEPDLILDVPSPGNLTPNSLTLQSHHKLAPCIPKVLQPEGSISASSTPSFPVTQRKLLQDPDSGQYFVVDIPVHFRVKTFYDPETGKYLQVSLPPSERETPTIEALNNQFILYPGLPPVPISSISSLKDLSQHLDHGDPEKGEQTQSWEERHEEDEYPKERQYIESICDSCDQSMTGTPQSMERFGSRSRSPDIISIKDLDDFAMEAIS</sequence>
<feature type="compositionally biased region" description="Basic and acidic residues" evidence="1">
    <location>
        <begin position="1420"/>
        <end position="1440"/>
    </location>
</feature>
<dbReference type="Pfam" id="PF15232">
    <property type="entry name" value="DUF4585"/>
    <property type="match status" value="1"/>
</dbReference>
<evidence type="ECO:0000256" key="1">
    <source>
        <dbReference type="SAM" id="MobiDB-lite"/>
    </source>
</evidence>
<evidence type="ECO:0000313" key="3">
    <source>
        <dbReference type="EMBL" id="CAH2321609.1"/>
    </source>
</evidence>
<feature type="region of interest" description="Disordered" evidence="1">
    <location>
        <begin position="502"/>
        <end position="527"/>
    </location>
</feature>
<accession>A0AAD1T8M9</accession>
<feature type="domain" description="DUF4585" evidence="2">
    <location>
        <begin position="1339"/>
        <end position="1405"/>
    </location>
</feature>
<organism evidence="3 4">
    <name type="scientific">Pelobates cultripes</name>
    <name type="common">Western spadefoot toad</name>
    <dbReference type="NCBI Taxonomy" id="61616"/>
    <lineage>
        <taxon>Eukaryota</taxon>
        <taxon>Metazoa</taxon>
        <taxon>Chordata</taxon>
        <taxon>Craniata</taxon>
        <taxon>Vertebrata</taxon>
        <taxon>Euteleostomi</taxon>
        <taxon>Amphibia</taxon>
        <taxon>Batrachia</taxon>
        <taxon>Anura</taxon>
        <taxon>Pelobatoidea</taxon>
        <taxon>Pelobatidae</taxon>
        <taxon>Pelobates</taxon>
    </lineage>
</organism>
<feature type="region of interest" description="Disordered" evidence="1">
    <location>
        <begin position="1420"/>
        <end position="1448"/>
    </location>
</feature>
<feature type="compositionally biased region" description="Basic and acidic residues" evidence="1">
    <location>
        <begin position="239"/>
        <end position="251"/>
    </location>
</feature>
<keyword evidence="4" id="KW-1185">Reference proteome</keyword>
<dbReference type="InterPro" id="IPR052303">
    <property type="entry name" value="CEFIP"/>
</dbReference>
<feature type="region of interest" description="Disordered" evidence="1">
    <location>
        <begin position="594"/>
        <end position="621"/>
    </location>
</feature>
<feature type="compositionally biased region" description="Polar residues" evidence="1">
    <location>
        <begin position="1461"/>
        <end position="1470"/>
    </location>
</feature>
<feature type="compositionally biased region" description="Low complexity" evidence="1">
    <location>
        <begin position="502"/>
        <end position="514"/>
    </location>
</feature>
<protein>
    <recommendedName>
        <fullName evidence="2">DUF4585 domain-containing protein</fullName>
    </recommendedName>
</protein>
<feature type="region of interest" description="Disordered" evidence="1">
    <location>
        <begin position="216"/>
        <end position="251"/>
    </location>
</feature>
<dbReference type="EMBL" id="OW240922">
    <property type="protein sequence ID" value="CAH2321609.1"/>
    <property type="molecule type" value="Genomic_DNA"/>
</dbReference>
<gene>
    <name evidence="3" type="ORF">PECUL_23A053705</name>
</gene>
<name>A0AAD1T8M9_PELCU</name>